<dbReference type="GeneID" id="106522239"/>
<feature type="region of interest" description="Disordered" evidence="8">
    <location>
        <begin position="371"/>
        <end position="404"/>
    </location>
</feature>
<dbReference type="GO" id="GO:0001228">
    <property type="term" value="F:DNA-binding transcription activator activity, RNA polymerase II-specific"/>
    <property type="evidence" value="ECO:0007669"/>
    <property type="project" value="TreeGrafter"/>
</dbReference>
<dbReference type="RefSeq" id="XP_013870631.1">
    <property type="nucleotide sequence ID" value="XM_014015177.1"/>
</dbReference>
<evidence type="ECO:0000313" key="11">
    <source>
        <dbReference type="RefSeq" id="XP_013870631.1"/>
    </source>
</evidence>
<dbReference type="InParanoid" id="A0A2I4BSA1"/>
<keyword evidence="6" id="KW-0539">Nucleus</keyword>
<dbReference type="FunFam" id="3.30.160.60:FF:000446">
    <property type="entry name" value="Zinc finger protein"/>
    <property type="match status" value="1"/>
</dbReference>
<evidence type="ECO:0000313" key="10">
    <source>
        <dbReference type="Proteomes" id="UP000192220"/>
    </source>
</evidence>
<feature type="domain" description="C2H2-type" evidence="9">
    <location>
        <begin position="1052"/>
        <end position="1079"/>
    </location>
</feature>
<feature type="region of interest" description="Disordered" evidence="8">
    <location>
        <begin position="471"/>
        <end position="548"/>
    </location>
</feature>
<feature type="region of interest" description="Disordered" evidence="8">
    <location>
        <begin position="1"/>
        <end position="23"/>
    </location>
</feature>
<feature type="region of interest" description="Disordered" evidence="8">
    <location>
        <begin position="947"/>
        <end position="966"/>
    </location>
</feature>
<organism evidence="10 11">
    <name type="scientific">Austrofundulus limnaeus</name>
    <name type="common">Annual killifish</name>
    <dbReference type="NCBI Taxonomy" id="52670"/>
    <lineage>
        <taxon>Eukaryota</taxon>
        <taxon>Metazoa</taxon>
        <taxon>Chordata</taxon>
        <taxon>Craniata</taxon>
        <taxon>Vertebrata</taxon>
        <taxon>Euteleostomi</taxon>
        <taxon>Actinopterygii</taxon>
        <taxon>Neopterygii</taxon>
        <taxon>Teleostei</taxon>
        <taxon>Neoteleostei</taxon>
        <taxon>Acanthomorphata</taxon>
        <taxon>Ovalentaria</taxon>
        <taxon>Atherinomorphae</taxon>
        <taxon>Cyprinodontiformes</taxon>
        <taxon>Rivulidae</taxon>
        <taxon>Austrofundulus</taxon>
    </lineage>
</organism>
<protein>
    <submittedName>
        <fullName evidence="11">Zinc finger protein 507</fullName>
    </submittedName>
</protein>
<feature type="compositionally biased region" description="Polar residues" evidence="8">
    <location>
        <begin position="371"/>
        <end position="383"/>
    </location>
</feature>
<feature type="compositionally biased region" description="Polar residues" evidence="8">
    <location>
        <begin position="507"/>
        <end position="528"/>
    </location>
</feature>
<dbReference type="Proteomes" id="UP000192220">
    <property type="component" value="Unplaced"/>
</dbReference>
<evidence type="ECO:0000256" key="7">
    <source>
        <dbReference type="PROSITE-ProRule" id="PRU00042"/>
    </source>
</evidence>
<evidence type="ECO:0000256" key="4">
    <source>
        <dbReference type="ARBA" id="ARBA00022771"/>
    </source>
</evidence>
<dbReference type="PROSITE" id="PS00028">
    <property type="entry name" value="ZINC_FINGER_C2H2_1"/>
    <property type="match status" value="3"/>
</dbReference>
<dbReference type="GO" id="GO:0000978">
    <property type="term" value="F:RNA polymerase II cis-regulatory region sequence-specific DNA binding"/>
    <property type="evidence" value="ECO:0007669"/>
    <property type="project" value="TreeGrafter"/>
</dbReference>
<feature type="domain" description="C2H2-type" evidence="9">
    <location>
        <begin position="782"/>
        <end position="806"/>
    </location>
</feature>
<dbReference type="GO" id="GO:0008270">
    <property type="term" value="F:zinc ion binding"/>
    <property type="evidence" value="ECO:0007669"/>
    <property type="project" value="UniProtKB-KW"/>
</dbReference>
<accession>A0A2I4BSA1</accession>
<evidence type="ECO:0000256" key="5">
    <source>
        <dbReference type="ARBA" id="ARBA00022833"/>
    </source>
</evidence>
<feature type="region of interest" description="Disordered" evidence="8">
    <location>
        <begin position="114"/>
        <end position="134"/>
    </location>
</feature>
<evidence type="ECO:0000256" key="6">
    <source>
        <dbReference type="ARBA" id="ARBA00023242"/>
    </source>
</evidence>
<name>A0A2I4BSA1_AUSLI</name>
<dbReference type="PROSITE" id="PS50157">
    <property type="entry name" value="ZINC_FINGER_C2H2_2"/>
    <property type="match status" value="7"/>
</dbReference>
<dbReference type="OrthoDB" id="10066771at2759"/>
<feature type="region of interest" description="Disordered" evidence="8">
    <location>
        <begin position="67"/>
        <end position="95"/>
    </location>
</feature>
<reference evidence="11" key="1">
    <citation type="submission" date="2025-08" db="UniProtKB">
        <authorList>
            <consortium name="RefSeq"/>
        </authorList>
    </citation>
    <scope>IDENTIFICATION</scope>
    <source>
        <strain evidence="11">Quisiro</strain>
        <tissue evidence="11">Liver</tissue>
    </source>
</reference>
<evidence type="ECO:0000259" key="9">
    <source>
        <dbReference type="PROSITE" id="PS50157"/>
    </source>
</evidence>
<feature type="compositionally biased region" description="Polar residues" evidence="8">
    <location>
        <begin position="1"/>
        <end position="17"/>
    </location>
</feature>
<keyword evidence="4 7" id="KW-0863">Zinc-finger</keyword>
<dbReference type="PANTHER" id="PTHR24376">
    <property type="entry name" value="ZINC FINGER PROTEIN"/>
    <property type="match status" value="1"/>
</dbReference>
<dbReference type="CTD" id="22847"/>
<dbReference type="KEGG" id="alim:106522239"/>
<dbReference type="PANTHER" id="PTHR24376:SF235">
    <property type="entry name" value="C2H2-TYPE DOMAIN-CONTAINING PROTEIN"/>
    <property type="match status" value="1"/>
</dbReference>
<feature type="domain" description="C2H2-type" evidence="9">
    <location>
        <begin position="841"/>
        <end position="868"/>
    </location>
</feature>
<keyword evidence="5" id="KW-0862">Zinc</keyword>
<dbReference type="FunFam" id="3.30.160.60:FF:000884">
    <property type="entry name" value="Zinc finger protein 507"/>
    <property type="match status" value="1"/>
</dbReference>
<dbReference type="AlphaFoldDB" id="A0A2I4BSA1"/>
<keyword evidence="2" id="KW-0479">Metal-binding</keyword>
<dbReference type="InterPro" id="IPR013087">
    <property type="entry name" value="Znf_C2H2_type"/>
</dbReference>
<dbReference type="SMART" id="SM00355">
    <property type="entry name" value="ZnF_C2H2"/>
    <property type="match status" value="10"/>
</dbReference>
<evidence type="ECO:0000256" key="3">
    <source>
        <dbReference type="ARBA" id="ARBA00022737"/>
    </source>
</evidence>
<feature type="domain" description="C2H2-type" evidence="9">
    <location>
        <begin position="904"/>
        <end position="931"/>
    </location>
</feature>
<evidence type="ECO:0000256" key="2">
    <source>
        <dbReference type="ARBA" id="ARBA00022723"/>
    </source>
</evidence>
<dbReference type="SUPFAM" id="SSF57667">
    <property type="entry name" value="beta-beta-alpha zinc fingers"/>
    <property type="match status" value="4"/>
</dbReference>
<feature type="compositionally biased region" description="Polar residues" evidence="8">
    <location>
        <begin position="1006"/>
        <end position="1038"/>
    </location>
</feature>
<evidence type="ECO:0000256" key="8">
    <source>
        <dbReference type="SAM" id="MobiDB-lite"/>
    </source>
</evidence>
<feature type="domain" description="C2H2-type" evidence="9">
    <location>
        <begin position="189"/>
        <end position="216"/>
    </location>
</feature>
<dbReference type="InterPro" id="IPR036236">
    <property type="entry name" value="Znf_C2H2_sf"/>
</dbReference>
<dbReference type="STRING" id="52670.A0A2I4BSA1"/>
<proteinExistence type="predicted"/>
<comment type="subcellular location">
    <subcellularLocation>
        <location evidence="1">Nucleus</location>
    </subcellularLocation>
</comment>
<feature type="compositionally biased region" description="Low complexity" evidence="8">
    <location>
        <begin position="395"/>
        <end position="404"/>
    </location>
</feature>
<dbReference type="Pfam" id="PF00096">
    <property type="entry name" value="zf-C2H2"/>
    <property type="match status" value="1"/>
</dbReference>
<feature type="region of interest" description="Disordered" evidence="8">
    <location>
        <begin position="1003"/>
        <end position="1038"/>
    </location>
</feature>
<dbReference type="FunCoup" id="A0A2I4BSA1">
    <property type="interactions" value="1385"/>
</dbReference>
<sequence length="1101" mass="122543">MDENSSVAVLITKSPTASSSSSVLRAHCQTQTQRVGQDVPASIQQKQADDSLIQVIEKLSKIVEKRPQRRCTPGGQKRVLHQTSSAKRKEGEERLSWGGSHYKKMRKSCNEEVRADGSEASGPVSVPVSGDDNNNITSALTDTDSFTSTEHKWTVTCYQCSLCPYLSQTLPQLREHLKQHNEQHSDLILMCSECHFTSRDQAQLEAHVRLHFDDQDNTKRNSVHSDLLTLEEEKISKKAEEDTASYEIRSEEIKSSVEDSKELPQRKKWYSYEEYGLYRCLICSYVCSQQRMLKTHAWKHAGLVDCSYPIFEEEEGALTRKEVQAAANSVTLREDLVVLSPVHQEKSQQKLPSEFKLQFCMPVAVENKQDAFSHSVSDSNESQKTVEEEEENGYSVKDVSSEEPVVEVQVTTEADVDVDISACRESSSVADSLLSSAQKIINSSPNSAGHINVIVERLPSAEDSVMVTKPLLLGSDEDRDKGLLGVNEEEPDPLESVKEEVVLDCSPDNSANSQTLEGDNTSAASQDNGPPRDENIPPAGRKRTHSESLRLHSLAAEALVAMPMRTPELHASSTKLSLKTISSQAQSPHMGQRLLEVTTSGQKASEIGTTAALLDLELHSEGREGHLKALGIGEGDEESPTAKAGISLSLLTVIERLRERSDQNASDEDILKELQDNAQFQNGAADEAVTGTGAESYMCTISEMDGLVSSADGGLVDYIHGSERPYRCRLCQYSSSNKGYIKQHLRVHRQRVPYQCPICEHKASDSKDLENHMIYHCKTRMYQCKQCPEAFHYKSQLRSHEREQHSFCNDIASLTAGTETITTVEESERGADEDCSRQKMYKCDVCNYTSATYVGVRNHRRIHNSDKPYRCCGCDFATTNMNSLKSHMRRHPQEHQAVQLLEQYRCSLCGYVCSHPPSLKSHMWKHAGDQNYNYEQVNKAINEAISQSSRGPQKLSAVPESVAESPVLVPRSNDKVKVQVEPLSISRPATKASVSLDSIAGIPISPTDSSQCPSETQNPQEKDSSQLQSQNQLHTGQFPSPGPGMEYCVLLFCCCICGFESTNKERLMEHMKEHEGDIISIILNKEQQQQPENHQSLQTAE</sequence>
<gene>
    <name evidence="11" type="primary">znf507</name>
</gene>
<dbReference type="GO" id="GO:0005634">
    <property type="term" value="C:nucleus"/>
    <property type="evidence" value="ECO:0007669"/>
    <property type="project" value="UniProtKB-SubCell"/>
</dbReference>
<keyword evidence="3" id="KW-0677">Repeat</keyword>
<feature type="domain" description="C2H2-type" evidence="9">
    <location>
        <begin position="869"/>
        <end position="896"/>
    </location>
</feature>
<dbReference type="Gene3D" id="3.30.160.60">
    <property type="entry name" value="Classic Zinc Finger"/>
    <property type="match status" value="5"/>
</dbReference>
<evidence type="ECO:0000256" key="1">
    <source>
        <dbReference type="ARBA" id="ARBA00004123"/>
    </source>
</evidence>
<keyword evidence="10" id="KW-1185">Reference proteome</keyword>
<feature type="domain" description="C2H2-type" evidence="9">
    <location>
        <begin position="726"/>
        <end position="753"/>
    </location>
</feature>